<proteinExistence type="predicted"/>
<protein>
    <submittedName>
        <fullName evidence="2">Uncharacterized protein</fullName>
    </submittedName>
</protein>
<reference evidence="3" key="1">
    <citation type="submission" date="2016-10" db="EMBL/GenBank/DDBJ databases">
        <authorList>
            <person name="Varghese N."/>
            <person name="Submissions S."/>
        </authorList>
    </citation>
    <scope>NUCLEOTIDE SEQUENCE [LARGE SCALE GENOMIC DNA]</scope>
    <source>
        <strain evidence="3">DUS833</strain>
    </source>
</reference>
<feature type="compositionally biased region" description="Basic and acidic residues" evidence="1">
    <location>
        <begin position="47"/>
        <end position="71"/>
    </location>
</feature>
<evidence type="ECO:0000313" key="2">
    <source>
        <dbReference type="EMBL" id="SDR58805.1"/>
    </source>
</evidence>
<dbReference type="AlphaFoldDB" id="A0A1H1KAJ3"/>
<gene>
    <name evidence="2" type="ORF">SAMN05445850_6655</name>
</gene>
<evidence type="ECO:0000313" key="3">
    <source>
        <dbReference type="Proteomes" id="UP000199365"/>
    </source>
</evidence>
<evidence type="ECO:0000256" key="1">
    <source>
        <dbReference type="SAM" id="MobiDB-lite"/>
    </source>
</evidence>
<dbReference type="RefSeq" id="WP_090810789.1">
    <property type="nucleotide sequence ID" value="NZ_FNKX01000003.1"/>
</dbReference>
<organism evidence="2 3">
    <name type="scientific">Paraburkholderia tuberum</name>
    <dbReference type="NCBI Taxonomy" id="157910"/>
    <lineage>
        <taxon>Bacteria</taxon>
        <taxon>Pseudomonadati</taxon>
        <taxon>Pseudomonadota</taxon>
        <taxon>Betaproteobacteria</taxon>
        <taxon>Burkholderiales</taxon>
        <taxon>Burkholderiaceae</taxon>
        <taxon>Paraburkholderia</taxon>
    </lineage>
</organism>
<accession>A0A1H1KAJ3</accession>
<feature type="region of interest" description="Disordered" evidence="1">
    <location>
        <begin position="24"/>
        <end position="75"/>
    </location>
</feature>
<dbReference type="STRING" id="157910.SAMN05445850_6655"/>
<keyword evidence="3" id="KW-1185">Reference proteome</keyword>
<name>A0A1H1KAJ3_9BURK</name>
<sequence>MDLICEALAVLRSDGYVVVIDPGKHAGVNSSKPETEGNFFGDYTGAKGEHNGKRRPGAADRGIDKPEDLKGKRIGVPECRPNCSTRLASKDLRI</sequence>
<dbReference type="EMBL" id="FNKX01000003">
    <property type="protein sequence ID" value="SDR58805.1"/>
    <property type="molecule type" value="Genomic_DNA"/>
</dbReference>
<dbReference type="Proteomes" id="UP000199365">
    <property type="component" value="Unassembled WGS sequence"/>
</dbReference>